<organism evidence="7 8">
    <name type="scientific">Pseudofrankia inefficax (strain DSM 45817 / CECT 9037 / DDB 130130 / EuI1c)</name>
    <name type="common">Frankia inefficax</name>
    <dbReference type="NCBI Taxonomy" id="298654"/>
    <lineage>
        <taxon>Bacteria</taxon>
        <taxon>Bacillati</taxon>
        <taxon>Actinomycetota</taxon>
        <taxon>Actinomycetes</taxon>
        <taxon>Frankiales</taxon>
        <taxon>Frankiaceae</taxon>
        <taxon>Pseudofrankia</taxon>
    </lineage>
</organism>
<keyword evidence="1" id="KW-0001">2Fe-2S</keyword>
<dbReference type="Proteomes" id="UP000002484">
    <property type="component" value="Chromosome"/>
</dbReference>
<dbReference type="InParanoid" id="E3J581"/>
<keyword evidence="2" id="KW-0479">Metal-binding</keyword>
<dbReference type="RefSeq" id="WP_013423797.1">
    <property type="nucleotide sequence ID" value="NC_014666.1"/>
</dbReference>
<dbReference type="CDD" id="cd03467">
    <property type="entry name" value="Rieske"/>
    <property type="match status" value="1"/>
</dbReference>
<dbReference type="PROSITE" id="PS51296">
    <property type="entry name" value="RIESKE"/>
    <property type="match status" value="1"/>
</dbReference>
<evidence type="ECO:0000256" key="1">
    <source>
        <dbReference type="ARBA" id="ARBA00022714"/>
    </source>
</evidence>
<evidence type="ECO:0000256" key="3">
    <source>
        <dbReference type="ARBA" id="ARBA00023004"/>
    </source>
</evidence>
<keyword evidence="3" id="KW-0408">Iron</keyword>
<dbReference type="HOGENOM" id="CLU_081810_0_0_11"/>
<gene>
    <name evidence="7" type="ordered locus">FraEuI1c_2646</name>
</gene>
<evidence type="ECO:0000313" key="8">
    <source>
        <dbReference type="Proteomes" id="UP000002484"/>
    </source>
</evidence>
<dbReference type="AlphaFoldDB" id="E3J581"/>
<evidence type="ECO:0000313" key="7">
    <source>
        <dbReference type="EMBL" id="ADP80679.1"/>
    </source>
</evidence>
<sequence length="276" mass="28700">MRGPRGRGGPWRFVDDLIHQRRPRPFRARPGDEEQVRMGILLGSARPGAGAVRPEFVEQLHRRLAAAGLETGAATAGPGAEAQGTAEAQSTAEAAAGARAGGSGGPFRPEGPARSTRRRVVQVTSLAAGSAAVGAGLDRVLAGRPGGPAATADEAPPVDQTAVLTPNSGVWRTVATSRDLPVGGVHPFDAGTVSGFVERGADGRVRGVTGTCTHQGCRLVLDPAVARLNCPCHRTVFAVTGEVVRSQLRPQPRRLPELRVREIDGLVQVFVPPNSV</sequence>
<accession>E3J581</accession>
<dbReference type="GO" id="GO:0004497">
    <property type="term" value="F:monooxygenase activity"/>
    <property type="evidence" value="ECO:0007669"/>
    <property type="project" value="UniProtKB-ARBA"/>
</dbReference>
<keyword evidence="8" id="KW-1185">Reference proteome</keyword>
<dbReference type="Gene3D" id="2.102.10.10">
    <property type="entry name" value="Rieske [2Fe-2S] iron-sulphur domain"/>
    <property type="match status" value="1"/>
</dbReference>
<dbReference type="eggNOG" id="COG2146">
    <property type="taxonomic scope" value="Bacteria"/>
</dbReference>
<evidence type="ECO:0000256" key="5">
    <source>
        <dbReference type="SAM" id="MobiDB-lite"/>
    </source>
</evidence>
<feature type="domain" description="Rieske" evidence="6">
    <location>
        <begin position="172"/>
        <end position="269"/>
    </location>
</feature>
<dbReference type="InterPro" id="IPR017941">
    <property type="entry name" value="Rieske_2Fe-2S"/>
</dbReference>
<feature type="compositionally biased region" description="Low complexity" evidence="5">
    <location>
        <begin position="74"/>
        <end position="98"/>
    </location>
</feature>
<protein>
    <submittedName>
        <fullName evidence="7">Rieske (2Fe-2S) iron-sulfur domain protein</fullName>
    </submittedName>
</protein>
<reference evidence="7 8" key="1">
    <citation type="submission" date="2010-10" db="EMBL/GenBank/DDBJ databases">
        <title>Complete sequence of Frankia sp. EuI1c.</title>
        <authorList>
            <consortium name="US DOE Joint Genome Institute"/>
            <person name="Lucas S."/>
            <person name="Copeland A."/>
            <person name="Lapidus A."/>
            <person name="Cheng J.-F."/>
            <person name="Bruce D."/>
            <person name="Goodwin L."/>
            <person name="Pitluck S."/>
            <person name="Chertkov O."/>
            <person name="Detter J.C."/>
            <person name="Han C."/>
            <person name="Tapia R."/>
            <person name="Land M."/>
            <person name="Hauser L."/>
            <person name="Jeffries C."/>
            <person name="Kyrpides N."/>
            <person name="Ivanova N."/>
            <person name="Mikhailova N."/>
            <person name="Beauchemin N."/>
            <person name="Sen A."/>
            <person name="Sur S.A."/>
            <person name="Gtari M."/>
            <person name="Wall L."/>
            <person name="Tisa L."/>
            <person name="Woyke T."/>
        </authorList>
    </citation>
    <scope>NUCLEOTIDE SEQUENCE [LARGE SCALE GENOMIC DNA]</scope>
    <source>
        <strain evidence="8">DSM 45817 / CECT 9037 / EuI1c</strain>
    </source>
</reference>
<dbReference type="Pfam" id="PF00355">
    <property type="entry name" value="Rieske"/>
    <property type="match status" value="1"/>
</dbReference>
<name>E3J581_PSEI1</name>
<evidence type="ECO:0000259" key="6">
    <source>
        <dbReference type="PROSITE" id="PS51296"/>
    </source>
</evidence>
<feature type="region of interest" description="Disordered" evidence="5">
    <location>
        <begin position="74"/>
        <end position="120"/>
    </location>
</feature>
<dbReference type="EMBL" id="CP002299">
    <property type="protein sequence ID" value="ADP80679.1"/>
    <property type="molecule type" value="Genomic_DNA"/>
</dbReference>
<evidence type="ECO:0000256" key="2">
    <source>
        <dbReference type="ARBA" id="ARBA00022723"/>
    </source>
</evidence>
<keyword evidence="4" id="KW-0411">Iron-sulfur</keyword>
<dbReference type="SUPFAM" id="SSF50022">
    <property type="entry name" value="ISP domain"/>
    <property type="match status" value="1"/>
</dbReference>
<proteinExistence type="predicted"/>
<dbReference type="KEGG" id="fri:FraEuI1c_2646"/>
<dbReference type="STRING" id="298654.FraEuI1c_2646"/>
<dbReference type="GO" id="GO:0046872">
    <property type="term" value="F:metal ion binding"/>
    <property type="evidence" value="ECO:0007669"/>
    <property type="project" value="UniProtKB-KW"/>
</dbReference>
<dbReference type="InterPro" id="IPR036922">
    <property type="entry name" value="Rieske_2Fe-2S_sf"/>
</dbReference>
<evidence type="ECO:0000256" key="4">
    <source>
        <dbReference type="ARBA" id="ARBA00023014"/>
    </source>
</evidence>
<dbReference type="GO" id="GO:0051537">
    <property type="term" value="F:2 iron, 2 sulfur cluster binding"/>
    <property type="evidence" value="ECO:0007669"/>
    <property type="project" value="UniProtKB-KW"/>
</dbReference>
<dbReference type="GO" id="GO:0016705">
    <property type="term" value="F:oxidoreductase activity, acting on paired donors, with incorporation or reduction of molecular oxygen"/>
    <property type="evidence" value="ECO:0007669"/>
    <property type="project" value="UniProtKB-ARBA"/>
</dbReference>